<dbReference type="Pfam" id="PF01292">
    <property type="entry name" value="Ni_hydr_CYTB"/>
    <property type="match status" value="1"/>
</dbReference>
<evidence type="ECO:0000313" key="16">
    <source>
        <dbReference type="EMBL" id="SOE18435.1"/>
    </source>
</evidence>
<evidence type="ECO:0000256" key="14">
    <source>
        <dbReference type="SAM" id="Phobius"/>
    </source>
</evidence>
<evidence type="ECO:0000256" key="6">
    <source>
        <dbReference type="ARBA" id="ARBA00022617"/>
    </source>
</evidence>
<feature type="domain" description="Cytochrome b561 bacterial/Ni-hydrogenase" evidence="15">
    <location>
        <begin position="146"/>
        <end position="345"/>
    </location>
</feature>
<keyword evidence="10 14" id="KW-1133">Transmembrane helix</keyword>
<dbReference type="GO" id="GO:0005886">
    <property type="term" value="C:plasma membrane"/>
    <property type="evidence" value="ECO:0007669"/>
    <property type="project" value="UniProtKB-SubCell"/>
</dbReference>
<dbReference type="PANTHER" id="PTHR30074:SF6">
    <property type="entry name" value="FORMATE DEHYDROGENASE GAMMA SUBUNIT"/>
    <property type="match status" value="1"/>
</dbReference>
<evidence type="ECO:0000256" key="4">
    <source>
        <dbReference type="ARBA" id="ARBA00022448"/>
    </source>
</evidence>
<feature type="transmembrane region" description="Helical" evidence="14">
    <location>
        <begin position="156"/>
        <end position="179"/>
    </location>
</feature>
<feature type="transmembrane region" description="Helical" evidence="14">
    <location>
        <begin position="111"/>
        <end position="129"/>
    </location>
</feature>
<keyword evidence="7 14" id="KW-0812">Transmembrane</keyword>
<evidence type="ECO:0000256" key="9">
    <source>
        <dbReference type="ARBA" id="ARBA00022982"/>
    </source>
</evidence>
<dbReference type="GO" id="GO:0036397">
    <property type="term" value="F:formate dehydrogenase (quinone) activity"/>
    <property type="evidence" value="ECO:0007669"/>
    <property type="project" value="TreeGrafter"/>
</dbReference>
<evidence type="ECO:0000256" key="1">
    <source>
        <dbReference type="ARBA" id="ARBA00001971"/>
    </source>
</evidence>
<evidence type="ECO:0000256" key="11">
    <source>
        <dbReference type="ARBA" id="ARBA00023004"/>
    </source>
</evidence>
<dbReference type="GO" id="GO:0009055">
    <property type="term" value="F:electron transfer activity"/>
    <property type="evidence" value="ECO:0007669"/>
    <property type="project" value="InterPro"/>
</dbReference>
<evidence type="ECO:0000256" key="5">
    <source>
        <dbReference type="ARBA" id="ARBA00022475"/>
    </source>
</evidence>
<feature type="transmembrane region" description="Helical" evidence="14">
    <location>
        <begin position="199"/>
        <end position="219"/>
    </location>
</feature>
<dbReference type="GO" id="GO:0046872">
    <property type="term" value="F:metal ion binding"/>
    <property type="evidence" value="ECO:0007669"/>
    <property type="project" value="UniProtKB-KW"/>
</dbReference>
<evidence type="ECO:0000256" key="3">
    <source>
        <dbReference type="ARBA" id="ARBA00010747"/>
    </source>
</evidence>
<sequence length="385" mass="41884">MKHLTTRRASARYLLPGIAFALLVLTGLVLPPEAKAQSSVRPPENATTSIAPPGPPLQGGVQGTASDADIWRDIRQGEVGTVPIPDKSAGLMIQSQGEDWRLQRKGPMNDYLGYAMLATIVLLAVFFAIRGRIKVEHGMSGVKIKRFSTLERMSHWLMALSFITLGISGLNFTFGRSLVLPVIGKDLFGPLSGFLKATHNYTAFAFMIGLALAFVLWIVHNIPDRTDLNWLAKGGGLIGKSNHPPAKKFNAGQKLIFWGVMLLGLSVSVSGWALLFPFEHQLFTGTFALLGNIGIDVPAILGLPEPPYSAIQEQQFNSVWHSIVAVAMICLIFAHIYIGTIGMQGAYDAMGSGEVDLNWAREHHSLWAEEVVARKPERISPAPAE</sequence>
<dbReference type="GO" id="GO:0009326">
    <property type="term" value="C:formate dehydrogenase complex"/>
    <property type="evidence" value="ECO:0007669"/>
    <property type="project" value="InterPro"/>
</dbReference>
<feature type="compositionally biased region" description="Polar residues" evidence="13">
    <location>
        <begin position="36"/>
        <end position="50"/>
    </location>
</feature>
<keyword evidence="17" id="KW-1185">Reference proteome</keyword>
<comment type="cofactor">
    <cofactor evidence="1">
        <name>heme</name>
        <dbReference type="ChEBI" id="CHEBI:30413"/>
    </cofactor>
</comment>
<accession>A0A286IE81</accession>
<evidence type="ECO:0000256" key="8">
    <source>
        <dbReference type="ARBA" id="ARBA00022723"/>
    </source>
</evidence>
<evidence type="ECO:0000256" key="10">
    <source>
        <dbReference type="ARBA" id="ARBA00022989"/>
    </source>
</evidence>
<evidence type="ECO:0000256" key="13">
    <source>
        <dbReference type="SAM" id="MobiDB-lite"/>
    </source>
</evidence>
<evidence type="ECO:0000256" key="7">
    <source>
        <dbReference type="ARBA" id="ARBA00022692"/>
    </source>
</evidence>
<organism evidence="16 17">
    <name type="scientific">Hoeflea halophila</name>
    <dbReference type="NCBI Taxonomy" id="714899"/>
    <lineage>
        <taxon>Bacteria</taxon>
        <taxon>Pseudomonadati</taxon>
        <taxon>Pseudomonadota</taxon>
        <taxon>Alphaproteobacteria</taxon>
        <taxon>Hyphomicrobiales</taxon>
        <taxon>Rhizobiaceae</taxon>
        <taxon>Hoeflea</taxon>
    </lineage>
</organism>
<dbReference type="AlphaFoldDB" id="A0A286IE81"/>
<keyword evidence="8" id="KW-0479">Metal-binding</keyword>
<evidence type="ECO:0000313" key="17">
    <source>
        <dbReference type="Proteomes" id="UP000219465"/>
    </source>
</evidence>
<dbReference type="GO" id="GO:0015944">
    <property type="term" value="P:formate oxidation"/>
    <property type="evidence" value="ECO:0007669"/>
    <property type="project" value="TreeGrafter"/>
</dbReference>
<evidence type="ECO:0000256" key="2">
    <source>
        <dbReference type="ARBA" id="ARBA00004651"/>
    </source>
</evidence>
<evidence type="ECO:0000256" key="12">
    <source>
        <dbReference type="ARBA" id="ARBA00023136"/>
    </source>
</evidence>
<protein>
    <submittedName>
        <fullName evidence="16">Formate dehydrogenase gamma subunit</fullName>
    </submittedName>
</protein>
<keyword evidence="12 14" id="KW-0472">Membrane</keyword>
<dbReference type="RefSeq" id="WP_097108913.1">
    <property type="nucleotide sequence ID" value="NZ_OCPC01000005.1"/>
</dbReference>
<dbReference type="InterPro" id="IPR006471">
    <property type="entry name" value="Formate_DH_gsu"/>
</dbReference>
<dbReference type="PANTHER" id="PTHR30074">
    <property type="entry name" value="FORMATE DEHYDROGENASE, NITRATE-INDUCIBLE, CYTOCHROME B556 FDN SUBUNIT"/>
    <property type="match status" value="1"/>
</dbReference>
<dbReference type="InterPro" id="IPR016174">
    <property type="entry name" value="Di-haem_cyt_TM"/>
</dbReference>
<dbReference type="GO" id="GO:0009061">
    <property type="term" value="P:anaerobic respiration"/>
    <property type="evidence" value="ECO:0007669"/>
    <property type="project" value="TreeGrafter"/>
</dbReference>
<keyword evidence="9" id="KW-0249">Electron transport</keyword>
<evidence type="ECO:0000259" key="15">
    <source>
        <dbReference type="Pfam" id="PF01292"/>
    </source>
</evidence>
<dbReference type="InterPro" id="IPR051817">
    <property type="entry name" value="FDH_cytochrome_b556_subunit"/>
</dbReference>
<proteinExistence type="inferred from homology"/>
<reference evidence="17" key="1">
    <citation type="submission" date="2017-08" db="EMBL/GenBank/DDBJ databases">
        <authorList>
            <person name="Varghese N."/>
            <person name="Submissions S."/>
        </authorList>
    </citation>
    <scope>NUCLEOTIDE SEQUENCE [LARGE SCALE GENOMIC DNA]</scope>
    <source>
        <strain evidence="17">KCTC 23107</strain>
    </source>
</reference>
<gene>
    <name evidence="16" type="ORF">SAMN05877838_3359</name>
</gene>
<dbReference type="InterPro" id="IPR011577">
    <property type="entry name" value="Cyt_b561_bac/Ni-Hgenase"/>
</dbReference>
<feature type="region of interest" description="Disordered" evidence="13">
    <location>
        <begin position="36"/>
        <end position="64"/>
    </location>
</feature>
<keyword evidence="4" id="KW-0813">Transport</keyword>
<comment type="subcellular location">
    <subcellularLocation>
        <location evidence="2">Cell membrane</location>
        <topology evidence="2">Multi-pass membrane protein</topology>
    </subcellularLocation>
</comment>
<keyword evidence="11" id="KW-0408">Iron</keyword>
<dbReference type="NCBIfam" id="TIGR01583">
    <property type="entry name" value="formate-DH-gamm"/>
    <property type="match status" value="1"/>
</dbReference>
<keyword evidence="5" id="KW-1003">Cell membrane</keyword>
<dbReference type="Gene3D" id="1.20.950.20">
    <property type="entry name" value="Transmembrane di-heme cytochromes, Chain C"/>
    <property type="match status" value="1"/>
</dbReference>
<dbReference type="GO" id="GO:0022904">
    <property type="term" value="P:respiratory electron transport chain"/>
    <property type="evidence" value="ECO:0007669"/>
    <property type="project" value="InterPro"/>
</dbReference>
<comment type="similarity">
    <text evidence="3">Belongs to the formate dehydrogenase gamma subunit family.</text>
</comment>
<name>A0A286IE81_9HYPH</name>
<dbReference type="OrthoDB" id="9790598at2"/>
<keyword evidence="6" id="KW-0349">Heme</keyword>
<dbReference type="SUPFAM" id="SSF81342">
    <property type="entry name" value="Transmembrane di-heme cytochromes"/>
    <property type="match status" value="1"/>
</dbReference>
<dbReference type="GO" id="GO:0008863">
    <property type="term" value="F:formate dehydrogenase (NAD+) activity"/>
    <property type="evidence" value="ECO:0007669"/>
    <property type="project" value="InterPro"/>
</dbReference>
<feature type="transmembrane region" description="Helical" evidence="14">
    <location>
        <begin position="255"/>
        <end position="276"/>
    </location>
</feature>
<dbReference type="Proteomes" id="UP000219465">
    <property type="component" value="Unassembled WGS sequence"/>
</dbReference>
<feature type="transmembrane region" description="Helical" evidence="14">
    <location>
        <begin position="316"/>
        <end position="338"/>
    </location>
</feature>
<dbReference type="EMBL" id="OCPC01000005">
    <property type="protein sequence ID" value="SOE18435.1"/>
    <property type="molecule type" value="Genomic_DNA"/>
</dbReference>